<name>A0ACC0CQK3_9PEZI</name>
<organism evidence="1 2">
    <name type="scientific">Hypoxylon rubiginosum</name>
    <dbReference type="NCBI Taxonomy" id="110542"/>
    <lineage>
        <taxon>Eukaryota</taxon>
        <taxon>Fungi</taxon>
        <taxon>Dikarya</taxon>
        <taxon>Ascomycota</taxon>
        <taxon>Pezizomycotina</taxon>
        <taxon>Sordariomycetes</taxon>
        <taxon>Xylariomycetidae</taxon>
        <taxon>Xylariales</taxon>
        <taxon>Hypoxylaceae</taxon>
        <taxon>Hypoxylon</taxon>
    </lineage>
</organism>
<proteinExistence type="predicted"/>
<reference evidence="1 2" key="1">
    <citation type="journal article" date="2022" name="New Phytol.">
        <title>Ecological generalism drives hyperdiversity of secondary metabolite gene clusters in xylarialean endophytes.</title>
        <authorList>
            <person name="Franco M.E.E."/>
            <person name="Wisecaver J.H."/>
            <person name="Arnold A.E."/>
            <person name="Ju Y.M."/>
            <person name="Slot J.C."/>
            <person name="Ahrendt S."/>
            <person name="Moore L.P."/>
            <person name="Eastman K.E."/>
            <person name="Scott K."/>
            <person name="Konkel Z."/>
            <person name="Mondo S.J."/>
            <person name="Kuo A."/>
            <person name="Hayes R.D."/>
            <person name="Haridas S."/>
            <person name="Andreopoulos B."/>
            <person name="Riley R."/>
            <person name="LaButti K."/>
            <person name="Pangilinan J."/>
            <person name="Lipzen A."/>
            <person name="Amirebrahimi M."/>
            <person name="Yan J."/>
            <person name="Adam C."/>
            <person name="Keymanesh K."/>
            <person name="Ng V."/>
            <person name="Louie K."/>
            <person name="Northen T."/>
            <person name="Drula E."/>
            <person name="Henrissat B."/>
            <person name="Hsieh H.M."/>
            <person name="Youens-Clark K."/>
            <person name="Lutzoni F."/>
            <person name="Miadlikowska J."/>
            <person name="Eastwood D.C."/>
            <person name="Hamelin R.C."/>
            <person name="Grigoriev I.V."/>
            <person name="U'Ren J.M."/>
        </authorList>
    </citation>
    <scope>NUCLEOTIDE SEQUENCE [LARGE SCALE GENOMIC DNA]</scope>
    <source>
        <strain evidence="1 2">ER1909</strain>
    </source>
</reference>
<evidence type="ECO:0000313" key="2">
    <source>
        <dbReference type="Proteomes" id="UP001497680"/>
    </source>
</evidence>
<gene>
    <name evidence="1" type="ORF">F4821DRAFT_246736</name>
</gene>
<comment type="caution">
    <text evidence="1">The sequence shown here is derived from an EMBL/GenBank/DDBJ whole genome shotgun (WGS) entry which is preliminary data.</text>
</comment>
<sequence>MEPDEISPMPAHLAGPAQAIPVRTSSKRALEDLSTAQLDDKRSELSGLIKKRRSYLKPRASHDAEFWQSSIQVLEMEKQLHEYNSIIKYRQQSDVGDSITSVTYNEWLQSVGMGLESARKQKALELKISAAESQASLLAKQSPTKESWIKLFFGAPSGFGISNAAPGKRDSTAQSRMRTEMLEKYHDEEKRMEMPGHIWDPVCGSWFFSNSMHAAHLYPWKSVEHMDAIFGEGAKAEIMTAVNGMFLFDKIEEALDRGYLAIVPDVRLEPDNELDPETDRLVRREYVKSWEKSDPKEYKIIVLDNNPTLSKSLAPIFASPLTKVQSLEDLHGRRLEFQTDHRPRSRYMWWLYLNSVVNLSYRRQAEEAKGKGQRRGKDTEEDAGKDATNVAVGIDREVELGNRFWGTRGRYVRRNLLLGFVEHIGHDISSIKGSSSSILENAIEEEAGQDIAPDASLVAVLADSTIRKTSANLKKDRLEPNPESDTENDGSENDEDDEN</sequence>
<keyword evidence="2" id="KW-1185">Reference proteome</keyword>
<accession>A0ACC0CQK3</accession>
<dbReference type="Proteomes" id="UP001497680">
    <property type="component" value="Unassembled WGS sequence"/>
</dbReference>
<evidence type="ECO:0000313" key="1">
    <source>
        <dbReference type="EMBL" id="KAI6082630.1"/>
    </source>
</evidence>
<protein>
    <submittedName>
        <fullName evidence="1">Uncharacterized protein</fullName>
    </submittedName>
</protein>
<dbReference type="EMBL" id="MU394367">
    <property type="protein sequence ID" value="KAI6082630.1"/>
    <property type="molecule type" value="Genomic_DNA"/>
</dbReference>